<organism evidence="1 2">
    <name type="scientific">Mus spicilegus</name>
    <name type="common">Mound-building mouse</name>
    <dbReference type="NCBI Taxonomy" id="10103"/>
    <lineage>
        <taxon>Eukaryota</taxon>
        <taxon>Metazoa</taxon>
        <taxon>Chordata</taxon>
        <taxon>Craniata</taxon>
        <taxon>Vertebrata</taxon>
        <taxon>Euteleostomi</taxon>
        <taxon>Mammalia</taxon>
        <taxon>Eutheria</taxon>
        <taxon>Euarchontoglires</taxon>
        <taxon>Glires</taxon>
        <taxon>Rodentia</taxon>
        <taxon>Myomorpha</taxon>
        <taxon>Muroidea</taxon>
        <taxon>Muridae</taxon>
        <taxon>Murinae</taxon>
        <taxon>Mus</taxon>
        <taxon>Mus</taxon>
    </lineage>
</organism>
<sequence>MNIVEHVSFLPVGTSSGYMPRRGIAGSSGSTMSNFLRNHQTDFQSGCTSLQSHQQWRSVPLSPHPRQHLLSPEFLILAILTGVRWNLRVVLICISLMIKDVEHFFRCFSAIRYSSGENSLFSSEPHLLRGLFDFLESTLLSSLYILDISPLSDLR</sequence>
<dbReference type="Ensembl" id="ENSMSIT00000030844.1">
    <property type="protein sequence ID" value="ENSMSIP00000024441.1"/>
    <property type="gene ID" value="ENSMSIG00000020680.1"/>
</dbReference>
<evidence type="ECO:0000313" key="1">
    <source>
        <dbReference type="Ensembl" id="ENSMSIP00000024441.1"/>
    </source>
</evidence>
<keyword evidence="2" id="KW-1185">Reference proteome</keyword>
<proteinExistence type="predicted"/>
<dbReference type="AlphaFoldDB" id="A0A8C6HMR3"/>
<reference evidence="1" key="1">
    <citation type="submission" date="2025-08" db="UniProtKB">
        <authorList>
            <consortium name="Ensembl"/>
        </authorList>
    </citation>
    <scope>IDENTIFICATION</scope>
</reference>
<evidence type="ECO:0000313" key="2">
    <source>
        <dbReference type="Proteomes" id="UP000694415"/>
    </source>
</evidence>
<name>A0A8C6HMR3_MUSSI</name>
<dbReference type="Proteomes" id="UP000694415">
    <property type="component" value="Unplaced"/>
</dbReference>
<accession>A0A8C6HMR3</accession>
<protein>
    <submittedName>
        <fullName evidence="1">Uncharacterized protein</fullName>
    </submittedName>
</protein>
<dbReference type="GeneTree" id="ENSGT01050000245804"/>
<reference evidence="1" key="2">
    <citation type="submission" date="2025-09" db="UniProtKB">
        <authorList>
            <consortium name="Ensembl"/>
        </authorList>
    </citation>
    <scope>IDENTIFICATION</scope>
</reference>